<gene>
    <name evidence="9" type="ORF">S01H1_40341</name>
</gene>
<organism evidence="9">
    <name type="scientific">marine sediment metagenome</name>
    <dbReference type="NCBI Taxonomy" id="412755"/>
    <lineage>
        <taxon>unclassified sequences</taxon>
        <taxon>metagenomes</taxon>
        <taxon>ecological metagenomes</taxon>
    </lineage>
</organism>
<name>X0V1I0_9ZZZZ</name>
<evidence type="ECO:0000313" key="9">
    <source>
        <dbReference type="EMBL" id="GAG05307.1"/>
    </source>
</evidence>
<evidence type="ECO:0000256" key="4">
    <source>
        <dbReference type="ARBA" id="ARBA00022723"/>
    </source>
</evidence>
<reference evidence="9" key="1">
    <citation type="journal article" date="2014" name="Front. Microbiol.">
        <title>High frequency of phylogenetically diverse reductive dehalogenase-homologous genes in deep subseafloor sedimentary metagenomes.</title>
        <authorList>
            <person name="Kawai M."/>
            <person name="Futagami T."/>
            <person name="Toyoda A."/>
            <person name="Takaki Y."/>
            <person name="Nishi S."/>
            <person name="Hori S."/>
            <person name="Arai W."/>
            <person name="Tsubouchi T."/>
            <person name="Morono Y."/>
            <person name="Uchiyama I."/>
            <person name="Ito T."/>
            <person name="Fujiyama A."/>
            <person name="Inagaki F."/>
            <person name="Takami H."/>
        </authorList>
    </citation>
    <scope>NUCLEOTIDE SEQUENCE</scope>
    <source>
        <strain evidence="9">Expedition CK06-06</strain>
    </source>
</reference>
<keyword evidence="6" id="KW-0342">GTP-binding</keyword>
<accession>X0V1I0</accession>
<evidence type="ECO:0000256" key="6">
    <source>
        <dbReference type="ARBA" id="ARBA00023134"/>
    </source>
</evidence>
<dbReference type="InterPro" id="IPR001233">
    <property type="entry name" value="RtcB"/>
</dbReference>
<dbReference type="EC" id="6.5.1.8" evidence="2"/>
<comment type="caution">
    <text evidence="9">The sequence shown here is derived from an EMBL/GenBank/DDBJ whole genome shotgun (WGS) entry which is preliminary data.</text>
</comment>
<dbReference type="GO" id="GO:0042245">
    <property type="term" value="P:RNA repair"/>
    <property type="evidence" value="ECO:0007669"/>
    <property type="project" value="TreeGrafter"/>
</dbReference>
<dbReference type="GO" id="GO:0170057">
    <property type="term" value="F:RNA ligase (GTP) activity"/>
    <property type="evidence" value="ECO:0007669"/>
    <property type="project" value="UniProtKB-EC"/>
</dbReference>
<dbReference type="GO" id="GO:0006396">
    <property type="term" value="P:RNA processing"/>
    <property type="evidence" value="ECO:0007669"/>
    <property type="project" value="InterPro"/>
</dbReference>
<protein>
    <recommendedName>
        <fullName evidence="2">3'-phosphate/5'-hydroxy nucleic acid ligase</fullName>
        <ecNumber evidence="2">6.5.1.8</ecNumber>
    </recommendedName>
</protein>
<keyword evidence="3" id="KW-0436">Ligase</keyword>
<keyword evidence="4" id="KW-0479">Metal-binding</keyword>
<feature type="non-terminal residue" evidence="9">
    <location>
        <position position="1"/>
    </location>
</feature>
<evidence type="ECO:0000256" key="3">
    <source>
        <dbReference type="ARBA" id="ARBA00022598"/>
    </source>
</evidence>
<evidence type="ECO:0000256" key="5">
    <source>
        <dbReference type="ARBA" id="ARBA00022741"/>
    </source>
</evidence>
<feature type="non-terminal residue" evidence="9">
    <location>
        <position position="267"/>
    </location>
</feature>
<dbReference type="InterPro" id="IPR036025">
    <property type="entry name" value="RtcB-like_sf"/>
</dbReference>
<sequence>GDKQMVQSREDNYVAPHKIFADEDTLCPKAMDQFDSAIRQPFVRQAALMPDVHAGYSLPIGSVVATEGMVLPSWVGYDIGCGMCAVSTTFTADDVRHYAKDIHHEIHRAIPTGFNKHAHPKEPPISLLCRQVSPVLAEISERRGAWLQLGTLGGGNHFIEVGADENDTVWIIIHSGSRGTGHGVAEHYMRNASGDGKVREGHFGFHPESGIGQEYIKDHDWCVQYALENRKAMITAVVESMQQFLSGRGQWGQLINRSHNHVEKFGE</sequence>
<dbReference type="GO" id="GO:0005525">
    <property type="term" value="F:GTP binding"/>
    <property type="evidence" value="ECO:0007669"/>
    <property type="project" value="UniProtKB-KW"/>
</dbReference>
<evidence type="ECO:0000256" key="7">
    <source>
        <dbReference type="ARBA" id="ARBA00023211"/>
    </source>
</evidence>
<dbReference type="PANTHER" id="PTHR43749">
    <property type="entry name" value="RNA-SPLICING LIGASE RTCB"/>
    <property type="match status" value="1"/>
</dbReference>
<dbReference type="Gene3D" id="3.90.1860.10">
    <property type="entry name" value="tRNA-splicing ligase RtcB"/>
    <property type="match status" value="1"/>
</dbReference>
<dbReference type="Pfam" id="PF01139">
    <property type="entry name" value="RtcB"/>
    <property type="match status" value="2"/>
</dbReference>
<comment type="cofactor">
    <cofactor evidence="1">
        <name>Mn(2+)</name>
        <dbReference type="ChEBI" id="CHEBI:29035"/>
    </cofactor>
</comment>
<keyword evidence="7" id="KW-0464">Manganese</keyword>
<comment type="catalytic activity">
    <reaction evidence="8">
        <text>a 3'-end 3'-phospho-ribonucleotide-RNA + a 5'-end dephospho-ribonucleoside-RNA + GTP = a ribonucleotidyl-ribonucleotide-RNA + GMP + diphosphate</text>
        <dbReference type="Rhea" id="RHEA:68076"/>
        <dbReference type="Rhea" id="RHEA-COMP:10463"/>
        <dbReference type="Rhea" id="RHEA-COMP:13936"/>
        <dbReference type="Rhea" id="RHEA-COMP:17355"/>
        <dbReference type="ChEBI" id="CHEBI:33019"/>
        <dbReference type="ChEBI" id="CHEBI:37565"/>
        <dbReference type="ChEBI" id="CHEBI:58115"/>
        <dbReference type="ChEBI" id="CHEBI:83062"/>
        <dbReference type="ChEBI" id="CHEBI:138284"/>
        <dbReference type="ChEBI" id="CHEBI:173118"/>
        <dbReference type="EC" id="6.5.1.8"/>
    </reaction>
</comment>
<evidence type="ECO:0000256" key="8">
    <source>
        <dbReference type="ARBA" id="ARBA00047746"/>
    </source>
</evidence>
<proteinExistence type="predicted"/>
<evidence type="ECO:0000256" key="1">
    <source>
        <dbReference type="ARBA" id="ARBA00001936"/>
    </source>
</evidence>
<dbReference type="EMBL" id="BARS01025541">
    <property type="protein sequence ID" value="GAG05307.1"/>
    <property type="molecule type" value="Genomic_DNA"/>
</dbReference>
<keyword evidence="5" id="KW-0547">Nucleotide-binding</keyword>
<dbReference type="GO" id="GO:0030145">
    <property type="term" value="F:manganese ion binding"/>
    <property type="evidence" value="ECO:0007669"/>
    <property type="project" value="TreeGrafter"/>
</dbReference>
<dbReference type="SUPFAM" id="SSF103365">
    <property type="entry name" value="Hypothetical protein PH1602"/>
    <property type="match status" value="1"/>
</dbReference>
<evidence type="ECO:0000256" key="2">
    <source>
        <dbReference type="ARBA" id="ARBA00012726"/>
    </source>
</evidence>
<dbReference type="PANTHER" id="PTHR43749:SF2">
    <property type="entry name" value="RNA-SPLICING LIGASE RTCB"/>
    <property type="match status" value="1"/>
</dbReference>
<dbReference type="GO" id="GO:0006281">
    <property type="term" value="P:DNA repair"/>
    <property type="evidence" value="ECO:0007669"/>
    <property type="project" value="TreeGrafter"/>
</dbReference>
<dbReference type="InterPro" id="IPR052915">
    <property type="entry name" value="RtcB-like"/>
</dbReference>
<dbReference type="AlphaFoldDB" id="X0V1I0"/>
<dbReference type="GO" id="GO:0003909">
    <property type="term" value="F:DNA ligase activity"/>
    <property type="evidence" value="ECO:0007669"/>
    <property type="project" value="TreeGrafter"/>
</dbReference>